<organism evidence="2 3">
    <name type="scientific">Candidatus Raymondbacteria bacterium RIFOXYD12_FULL_49_13</name>
    <dbReference type="NCBI Taxonomy" id="1817890"/>
    <lineage>
        <taxon>Bacteria</taxon>
        <taxon>Raymondiibacteriota</taxon>
    </lineage>
</organism>
<dbReference type="PANTHER" id="PTHR42754:SF1">
    <property type="entry name" value="LIPOPROTEIN"/>
    <property type="match status" value="1"/>
</dbReference>
<dbReference type="SUPFAM" id="SSF50998">
    <property type="entry name" value="Quinoprotein alcohol dehydrogenase-like"/>
    <property type="match status" value="1"/>
</dbReference>
<feature type="chain" id="PRO_5009528465" description="Bulb-type lectin domain-containing protein" evidence="1">
    <location>
        <begin position="20"/>
        <end position="388"/>
    </location>
</feature>
<dbReference type="Proteomes" id="UP000179243">
    <property type="component" value="Unassembled WGS sequence"/>
</dbReference>
<reference evidence="2 3" key="1">
    <citation type="journal article" date="2016" name="Nat. Commun.">
        <title>Thousands of microbial genomes shed light on interconnected biogeochemical processes in an aquifer system.</title>
        <authorList>
            <person name="Anantharaman K."/>
            <person name="Brown C.T."/>
            <person name="Hug L.A."/>
            <person name="Sharon I."/>
            <person name="Castelle C.J."/>
            <person name="Probst A.J."/>
            <person name="Thomas B.C."/>
            <person name="Singh A."/>
            <person name="Wilkins M.J."/>
            <person name="Karaoz U."/>
            <person name="Brodie E.L."/>
            <person name="Williams K.H."/>
            <person name="Hubbard S.S."/>
            <person name="Banfield J.F."/>
        </authorList>
    </citation>
    <scope>NUCLEOTIDE SEQUENCE [LARGE SCALE GENOMIC DNA]</scope>
</reference>
<proteinExistence type="predicted"/>
<gene>
    <name evidence="2" type="ORF">A2519_14460</name>
</gene>
<evidence type="ECO:0000313" key="3">
    <source>
        <dbReference type="Proteomes" id="UP000179243"/>
    </source>
</evidence>
<comment type="caution">
    <text evidence="2">The sequence shown here is derived from an EMBL/GenBank/DDBJ whole genome shotgun (WGS) entry which is preliminary data.</text>
</comment>
<dbReference type="AlphaFoldDB" id="A0A1F7F7B7"/>
<sequence length="388" mass="42470">MNTPFCIILCLAAALLAQAPNVEFHKLFNSSSVPAKTGDQADIYAHYVVETADHGFALAVRCCCSHCGNDFSLIKTDSAGNLVWSNRYDGPNGDDNPNCVQQTNDGGFIIAGQTNDQNALQDAFVVKTNSAGDQVWSNTYGNTGGYVWEQPYHIIQTTDGGFCFAGYVWDRNNSTGLDAYVVKLNAQGNAVWTKTYGGAREDWLRCVQQTADGGYILCGTTGSVTTGFGYDVWLVRLNGSGDTLWTRHFGGEDVNDGGMFLEITQDNGYIITGYANNYEDMYLVRTNSEGVLQWEKTYGADDTTSECSHAVKEIPGEGYIMGGYTAYNKPEPCIVRTDLQGNVLWRKTVPSGTWDYFYSIALTSDGGIVATGRQDQRTYAQLIKLDGR</sequence>
<evidence type="ECO:0000313" key="2">
    <source>
        <dbReference type="EMBL" id="OGK02417.1"/>
    </source>
</evidence>
<protein>
    <recommendedName>
        <fullName evidence="4">Bulb-type lectin domain-containing protein</fullName>
    </recommendedName>
</protein>
<feature type="signal peptide" evidence="1">
    <location>
        <begin position="1"/>
        <end position="19"/>
    </location>
</feature>
<evidence type="ECO:0008006" key="4">
    <source>
        <dbReference type="Google" id="ProtNLM"/>
    </source>
</evidence>
<evidence type="ECO:0000256" key="1">
    <source>
        <dbReference type="SAM" id="SignalP"/>
    </source>
</evidence>
<name>A0A1F7F7B7_UNCRA</name>
<dbReference type="PANTHER" id="PTHR42754">
    <property type="entry name" value="ENDOGLUCANASE"/>
    <property type="match status" value="1"/>
</dbReference>
<dbReference type="InterPro" id="IPR011047">
    <property type="entry name" value="Quinoprotein_ADH-like_sf"/>
</dbReference>
<keyword evidence="1" id="KW-0732">Signal</keyword>
<accession>A0A1F7F7B7</accession>
<dbReference type="EMBL" id="MFYX01000108">
    <property type="protein sequence ID" value="OGK02417.1"/>
    <property type="molecule type" value="Genomic_DNA"/>
</dbReference>